<gene>
    <name evidence="2" type="ORF">METZ01_LOCUS281786</name>
</gene>
<dbReference type="EMBL" id="UINC01083328">
    <property type="protein sequence ID" value="SVC28932.1"/>
    <property type="molecule type" value="Genomic_DNA"/>
</dbReference>
<name>A0A382L0S1_9ZZZZ</name>
<keyword evidence="1" id="KW-0175">Coiled coil</keyword>
<proteinExistence type="predicted"/>
<organism evidence="2">
    <name type="scientific">marine metagenome</name>
    <dbReference type="NCBI Taxonomy" id="408172"/>
    <lineage>
        <taxon>unclassified sequences</taxon>
        <taxon>metagenomes</taxon>
        <taxon>ecological metagenomes</taxon>
    </lineage>
</organism>
<dbReference type="AlphaFoldDB" id="A0A382L0S1"/>
<reference evidence="2" key="1">
    <citation type="submission" date="2018-05" db="EMBL/GenBank/DDBJ databases">
        <authorList>
            <person name="Lanie J.A."/>
            <person name="Ng W.-L."/>
            <person name="Kazmierczak K.M."/>
            <person name="Andrzejewski T.M."/>
            <person name="Davidsen T.M."/>
            <person name="Wayne K.J."/>
            <person name="Tettelin H."/>
            <person name="Glass J.I."/>
            <person name="Rusch D."/>
            <person name="Podicherti R."/>
            <person name="Tsui H.-C.T."/>
            <person name="Winkler M.E."/>
        </authorList>
    </citation>
    <scope>NUCLEOTIDE SEQUENCE</scope>
</reference>
<evidence type="ECO:0000256" key="1">
    <source>
        <dbReference type="SAM" id="Coils"/>
    </source>
</evidence>
<protein>
    <submittedName>
        <fullName evidence="2">Uncharacterized protein</fullName>
    </submittedName>
</protein>
<evidence type="ECO:0000313" key="2">
    <source>
        <dbReference type="EMBL" id="SVC28932.1"/>
    </source>
</evidence>
<feature type="coiled-coil region" evidence="1">
    <location>
        <begin position="41"/>
        <end position="68"/>
    </location>
</feature>
<feature type="non-terminal residue" evidence="2">
    <location>
        <position position="1"/>
    </location>
</feature>
<accession>A0A382L0S1</accession>
<sequence>EMNVAQDQSETAYVNLHKAQKALKTQRQRVDLKVAEYEAFVTEAAQQLAAKDKKISELEAQLSAAQNKN</sequence>